<dbReference type="OrthoDB" id="421951at2759"/>
<dbReference type="Proteomes" id="UP000789739">
    <property type="component" value="Unassembled WGS sequence"/>
</dbReference>
<accession>A0A9N9E9I2</accession>
<evidence type="ECO:0000313" key="2">
    <source>
        <dbReference type="Proteomes" id="UP000789739"/>
    </source>
</evidence>
<name>A0A9N9E9I2_9GLOM</name>
<gene>
    <name evidence="1" type="ORF">PBRASI_LOCUS10913</name>
</gene>
<dbReference type="EMBL" id="CAJVPI010003918">
    <property type="protein sequence ID" value="CAG8663466.1"/>
    <property type="molecule type" value="Genomic_DNA"/>
</dbReference>
<protein>
    <submittedName>
        <fullName evidence="1">3412_t:CDS:1</fullName>
    </submittedName>
</protein>
<dbReference type="AlphaFoldDB" id="A0A9N9E9I2"/>
<proteinExistence type="predicted"/>
<keyword evidence="2" id="KW-1185">Reference proteome</keyword>
<organism evidence="1 2">
    <name type="scientific">Paraglomus brasilianum</name>
    <dbReference type="NCBI Taxonomy" id="144538"/>
    <lineage>
        <taxon>Eukaryota</taxon>
        <taxon>Fungi</taxon>
        <taxon>Fungi incertae sedis</taxon>
        <taxon>Mucoromycota</taxon>
        <taxon>Glomeromycotina</taxon>
        <taxon>Glomeromycetes</taxon>
        <taxon>Paraglomerales</taxon>
        <taxon>Paraglomeraceae</taxon>
        <taxon>Paraglomus</taxon>
    </lineage>
</organism>
<evidence type="ECO:0000313" key="1">
    <source>
        <dbReference type="EMBL" id="CAG8663466.1"/>
    </source>
</evidence>
<reference evidence="1" key="1">
    <citation type="submission" date="2021-06" db="EMBL/GenBank/DDBJ databases">
        <authorList>
            <person name="Kallberg Y."/>
            <person name="Tangrot J."/>
            <person name="Rosling A."/>
        </authorList>
    </citation>
    <scope>NUCLEOTIDE SEQUENCE</scope>
    <source>
        <strain evidence="1">BR232B</strain>
    </source>
</reference>
<comment type="caution">
    <text evidence="1">The sequence shown here is derived from an EMBL/GenBank/DDBJ whole genome shotgun (WGS) entry which is preliminary data.</text>
</comment>
<sequence>MDKKKEIEGPFHGGGGRFPDYLNKCGSCGEEIKGGKEYRRTWNEELYRETGGREGRTYYCVPCGERIIAVESKEANEKHKKNQEQRIKNTQETIKDCYAMTNLLTQKLSQENTAGTVEDYKKIKNVEKRIKNLGNFEDPTIKGDIEDLKKSCQDLINEYISPKDRKIGDSKGGHAVHPICCTPRNIKLEENDADPYYYCDYC</sequence>